<dbReference type="PANTHER" id="PTHR43721:SF36">
    <property type="entry name" value="ELONGATION FACTOR TU, MITOCHONDRIAL"/>
    <property type="match status" value="1"/>
</dbReference>
<dbReference type="PANTHER" id="PTHR43721">
    <property type="entry name" value="ELONGATION FACTOR TU-RELATED"/>
    <property type="match status" value="1"/>
</dbReference>
<keyword evidence="4" id="KW-0496">Mitochondrion</keyword>
<feature type="non-terminal residue" evidence="7">
    <location>
        <position position="1"/>
    </location>
</feature>
<keyword evidence="5" id="KW-0342">GTP-binding</keyword>
<protein>
    <submittedName>
        <fullName evidence="7">Translation elongation factor Tu</fullName>
    </submittedName>
</protein>
<evidence type="ECO:0000313" key="7">
    <source>
        <dbReference type="EMBL" id="CAF9943588.1"/>
    </source>
</evidence>
<dbReference type="Pfam" id="PF00009">
    <property type="entry name" value="GTP_EFTU"/>
    <property type="match status" value="1"/>
</dbReference>
<keyword evidence="8" id="KW-1185">Reference proteome</keyword>
<feature type="domain" description="Tr-type G" evidence="6">
    <location>
        <begin position="4"/>
        <end position="33"/>
    </location>
</feature>
<dbReference type="InterPro" id="IPR050055">
    <property type="entry name" value="EF-Tu_GTPase"/>
</dbReference>
<dbReference type="SUPFAM" id="SSF52540">
    <property type="entry name" value="P-loop containing nucleoside triphosphate hydrolases"/>
    <property type="match status" value="1"/>
</dbReference>
<name>A0A8H3JA22_9LECA</name>
<evidence type="ECO:0000313" key="8">
    <source>
        <dbReference type="Proteomes" id="UP000664203"/>
    </source>
</evidence>
<comment type="caution">
    <text evidence="7">The sequence shown here is derived from an EMBL/GenBank/DDBJ whole genome shotgun (WGS) entry which is preliminary data.</text>
</comment>
<evidence type="ECO:0000256" key="2">
    <source>
        <dbReference type="ARBA" id="ARBA00022768"/>
    </source>
</evidence>
<dbReference type="GO" id="GO:0005525">
    <property type="term" value="F:GTP binding"/>
    <property type="evidence" value="ECO:0007669"/>
    <property type="project" value="UniProtKB-KW"/>
</dbReference>
<evidence type="ECO:0000256" key="3">
    <source>
        <dbReference type="ARBA" id="ARBA00022917"/>
    </source>
</evidence>
<dbReference type="GO" id="GO:0003746">
    <property type="term" value="F:translation elongation factor activity"/>
    <property type="evidence" value="ECO:0007669"/>
    <property type="project" value="UniProtKB-KW"/>
</dbReference>
<dbReference type="InterPro" id="IPR000795">
    <property type="entry name" value="T_Tr_GTP-bd_dom"/>
</dbReference>
<sequence>PTVLIDCPGHTNYIENTIIGAANMDGAVILVGIQKIIVFVNYVEVVQDKERLEIVEIEMRELLTQYGFEGEEILIIFSSALWAIEGKNSDVGVEKIDEFLHTVDI</sequence>
<dbReference type="GO" id="GO:0070125">
    <property type="term" value="P:mitochondrial translational elongation"/>
    <property type="evidence" value="ECO:0007669"/>
    <property type="project" value="TreeGrafter"/>
</dbReference>
<dbReference type="Gene3D" id="3.40.50.300">
    <property type="entry name" value="P-loop containing nucleotide triphosphate hydrolases"/>
    <property type="match status" value="2"/>
</dbReference>
<reference evidence="7" key="1">
    <citation type="submission" date="2021-03" db="EMBL/GenBank/DDBJ databases">
        <authorList>
            <person name="Tagirdzhanova G."/>
        </authorList>
    </citation>
    <scope>NUCLEOTIDE SEQUENCE</scope>
</reference>
<evidence type="ECO:0000256" key="5">
    <source>
        <dbReference type="ARBA" id="ARBA00023134"/>
    </source>
</evidence>
<dbReference type="InterPro" id="IPR027417">
    <property type="entry name" value="P-loop_NTPase"/>
</dbReference>
<evidence type="ECO:0000259" key="6">
    <source>
        <dbReference type="Pfam" id="PF00009"/>
    </source>
</evidence>
<evidence type="ECO:0000256" key="1">
    <source>
        <dbReference type="ARBA" id="ARBA00022741"/>
    </source>
</evidence>
<organism evidence="7 8">
    <name type="scientific">Alectoria fallacina</name>
    <dbReference type="NCBI Taxonomy" id="1903189"/>
    <lineage>
        <taxon>Eukaryota</taxon>
        <taxon>Fungi</taxon>
        <taxon>Dikarya</taxon>
        <taxon>Ascomycota</taxon>
        <taxon>Pezizomycotina</taxon>
        <taxon>Lecanoromycetes</taxon>
        <taxon>OSLEUM clade</taxon>
        <taxon>Lecanoromycetidae</taxon>
        <taxon>Lecanorales</taxon>
        <taxon>Lecanorineae</taxon>
        <taxon>Parmeliaceae</taxon>
        <taxon>Alectoria</taxon>
    </lineage>
</organism>
<keyword evidence="3" id="KW-0648">Protein biosynthesis</keyword>
<proteinExistence type="predicted"/>
<dbReference type="EMBL" id="CAJPDR010001129">
    <property type="protein sequence ID" value="CAF9943588.1"/>
    <property type="molecule type" value="Genomic_DNA"/>
</dbReference>
<gene>
    <name evidence="7" type="primary">TUF1_1</name>
    <name evidence="7" type="ORF">ALECFALPRED_000722</name>
</gene>
<dbReference type="Proteomes" id="UP000664203">
    <property type="component" value="Unassembled WGS sequence"/>
</dbReference>
<accession>A0A8H3JA22</accession>
<dbReference type="AlphaFoldDB" id="A0A8H3JA22"/>
<keyword evidence="1" id="KW-0547">Nucleotide-binding</keyword>
<dbReference type="GO" id="GO:0003924">
    <property type="term" value="F:GTPase activity"/>
    <property type="evidence" value="ECO:0007669"/>
    <property type="project" value="InterPro"/>
</dbReference>
<dbReference type="GO" id="GO:0005739">
    <property type="term" value="C:mitochondrion"/>
    <property type="evidence" value="ECO:0007669"/>
    <property type="project" value="TreeGrafter"/>
</dbReference>
<keyword evidence="2 7" id="KW-0251">Elongation factor</keyword>
<evidence type="ECO:0000256" key="4">
    <source>
        <dbReference type="ARBA" id="ARBA00023128"/>
    </source>
</evidence>
<dbReference type="OrthoDB" id="2067at2759"/>